<sequence length="75" mass="8599">MMERNVTQHSLSINHQERPGSGRISWALGFASEEERMETGRSVGFIEQSRFVHPHSGFMAELSSKKAFGVEWSWM</sequence>
<evidence type="ECO:0000256" key="1">
    <source>
        <dbReference type="SAM" id="MobiDB-lite"/>
    </source>
</evidence>
<feature type="region of interest" description="Disordered" evidence="1">
    <location>
        <begin position="1"/>
        <end position="22"/>
    </location>
</feature>
<evidence type="ECO:0000313" key="2">
    <source>
        <dbReference type="EMBL" id="CAD7234028.1"/>
    </source>
</evidence>
<organism evidence="2">
    <name type="scientific">Cyprideis torosa</name>
    <dbReference type="NCBI Taxonomy" id="163714"/>
    <lineage>
        <taxon>Eukaryota</taxon>
        <taxon>Metazoa</taxon>
        <taxon>Ecdysozoa</taxon>
        <taxon>Arthropoda</taxon>
        <taxon>Crustacea</taxon>
        <taxon>Oligostraca</taxon>
        <taxon>Ostracoda</taxon>
        <taxon>Podocopa</taxon>
        <taxon>Podocopida</taxon>
        <taxon>Cytherocopina</taxon>
        <taxon>Cytheroidea</taxon>
        <taxon>Cytherideidae</taxon>
        <taxon>Cyprideis</taxon>
    </lineage>
</organism>
<dbReference type="AlphaFoldDB" id="A0A7R8WLJ6"/>
<accession>A0A7R8WLJ6</accession>
<feature type="compositionally biased region" description="Polar residues" evidence="1">
    <location>
        <begin position="1"/>
        <end position="14"/>
    </location>
</feature>
<name>A0A7R8WLJ6_9CRUS</name>
<dbReference type="EMBL" id="OB667554">
    <property type="protein sequence ID" value="CAD7234028.1"/>
    <property type="molecule type" value="Genomic_DNA"/>
</dbReference>
<protein>
    <submittedName>
        <fullName evidence="2">Uncharacterized protein</fullName>
    </submittedName>
</protein>
<reference evidence="2" key="1">
    <citation type="submission" date="2020-11" db="EMBL/GenBank/DDBJ databases">
        <authorList>
            <person name="Tran Van P."/>
        </authorList>
    </citation>
    <scope>NUCLEOTIDE SEQUENCE</scope>
</reference>
<gene>
    <name evidence="2" type="ORF">CTOB1V02_LOCUS11846</name>
</gene>
<proteinExistence type="predicted"/>